<evidence type="ECO:0000256" key="4">
    <source>
        <dbReference type="ARBA" id="ARBA00022989"/>
    </source>
</evidence>
<comment type="subcellular location">
    <subcellularLocation>
        <location evidence="1">Membrane</location>
        <topology evidence="1">Multi-pass membrane protein</topology>
    </subcellularLocation>
</comment>
<feature type="compositionally biased region" description="Low complexity" evidence="7">
    <location>
        <begin position="208"/>
        <end position="230"/>
    </location>
</feature>
<dbReference type="InterPro" id="IPR044770">
    <property type="entry name" value="MFS_spinster-like"/>
</dbReference>
<feature type="compositionally biased region" description="Basic and acidic residues" evidence="7">
    <location>
        <begin position="251"/>
        <end position="263"/>
    </location>
</feature>
<organism evidence="10 11">
    <name type="scientific">Vitrella brassicaformis (strain CCMP3155)</name>
    <dbReference type="NCBI Taxonomy" id="1169540"/>
    <lineage>
        <taxon>Eukaryota</taxon>
        <taxon>Sar</taxon>
        <taxon>Alveolata</taxon>
        <taxon>Colpodellida</taxon>
        <taxon>Vitrellaceae</taxon>
        <taxon>Vitrella</taxon>
    </lineage>
</organism>
<dbReference type="PhylomeDB" id="A0A0G4EI18"/>
<dbReference type="InterPro" id="IPR020846">
    <property type="entry name" value="MFS_dom"/>
</dbReference>
<dbReference type="Pfam" id="PF07690">
    <property type="entry name" value="MFS_1"/>
    <property type="match status" value="1"/>
</dbReference>
<feature type="compositionally biased region" description="Polar residues" evidence="7">
    <location>
        <begin position="240"/>
        <end position="250"/>
    </location>
</feature>
<accession>A0A0G4EI18</accession>
<dbReference type="PANTHER" id="PTHR23505">
    <property type="entry name" value="SPINSTER"/>
    <property type="match status" value="1"/>
</dbReference>
<feature type="transmembrane region" description="Helical" evidence="8">
    <location>
        <begin position="457"/>
        <end position="483"/>
    </location>
</feature>
<proteinExistence type="inferred from homology"/>
<dbReference type="InterPro" id="IPR011701">
    <property type="entry name" value="MFS"/>
</dbReference>
<evidence type="ECO:0000256" key="6">
    <source>
        <dbReference type="ARBA" id="ARBA00024338"/>
    </source>
</evidence>
<feature type="region of interest" description="Disordered" evidence="7">
    <location>
        <begin position="278"/>
        <end position="308"/>
    </location>
</feature>
<evidence type="ECO:0000256" key="7">
    <source>
        <dbReference type="SAM" id="MobiDB-lite"/>
    </source>
</evidence>
<feature type="transmembrane region" description="Helical" evidence="8">
    <location>
        <begin position="490"/>
        <end position="511"/>
    </location>
</feature>
<dbReference type="OMA" id="YICAAGL"/>
<dbReference type="Gene3D" id="1.20.1250.20">
    <property type="entry name" value="MFS general substrate transporter like domains"/>
    <property type="match status" value="1"/>
</dbReference>
<feature type="transmembrane region" description="Helical" evidence="8">
    <location>
        <begin position="105"/>
        <end position="128"/>
    </location>
</feature>
<feature type="transmembrane region" description="Helical" evidence="8">
    <location>
        <begin position="362"/>
        <end position="385"/>
    </location>
</feature>
<evidence type="ECO:0000256" key="5">
    <source>
        <dbReference type="ARBA" id="ARBA00023136"/>
    </source>
</evidence>
<feature type="transmembrane region" description="Helical" evidence="8">
    <location>
        <begin position="7"/>
        <end position="27"/>
    </location>
</feature>
<evidence type="ECO:0000256" key="8">
    <source>
        <dbReference type="SAM" id="Phobius"/>
    </source>
</evidence>
<dbReference type="VEuPathDB" id="CryptoDB:Vbra_7603"/>
<keyword evidence="4 8" id="KW-1133">Transmembrane helix</keyword>
<feature type="transmembrane region" description="Helical" evidence="8">
    <location>
        <begin position="332"/>
        <end position="356"/>
    </location>
</feature>
<feature type="transmembrane region" description="Helical" evidence="8">
    <location>
        <begin position="547"/>
        <end position="568"/>
    </location>
</feature>
<feature type="region of interest" description="Disordered" evidence="7">
    <location>
        <begin position="581"/>
        <end position="606"/>
    </location>
</feature>
<evidence type="ECO:0000259" key="9">
    <source>
        <dbReference type="PROSITE" id="PS50850"/>
    </source>
</evidence>
<dbReference type="OrthoDB" id="66581at2759"/>
<evidence type="ECO:0000313" key="10">
    <source>
        <dbReference type="EMBL" id="CEL96623.1"/>
    </source>
</evidence>
<feature type="domain" description="Major facilitator superfamily (MFS) profile" evidence="9">
    <location>
        <begin position="9"/>
        <end position="582"/>
    </location>
</feature>
<dbReference type="PANTHER" id="PTHR23505:SF79">
    <property type="entry name" value="PROTEIN SPINSTER"/>
    <property type="match status" value="1"/>
</dbReference>
<feature type="transmembrane region" description="Helical" evidence="8">
    <location>
        <begin position="430"/>
        <end position="451"/>
    </location>
</feature>
<protein>
    <recommendedName>
        <fullName evidence="9">Major facilitator superfamily (MFS) profile domain-containing protein</fullName>
    </recommendedName>
</protein>
<reference evidence="10 11" key="1">
    <citation type="submission" date="2014-11" db="EMBL/GenBank/DDBJ databases">
        <authorList>
            <person name="Zhu J."/>
            <person name="Qi W."/>
            <person name="Song R."/>
        </authorList>
    </citation>
    <scope>NUCLEOTIDE SEQUENCE [LARGE SCALE GENOMIC DNA]</scope>
</reference>
<sequence>MLRPSASVLLGYFTLVNIFIYLDRGIIPGAPQEFSDFIIKNELGTATDVWFGLLQSAFIAGLSVSSLVFGHLLHYFSGFWLMGVGLTMWSCAVLLSGFSGVVESYSLLLVARILSGVGEASYASIAPVFICDNAGDKQGLWIAIFYTAIPLGTALGYIYSAVVANAAGWRFAFFIEGFIVLVLALLCFWIPEDAFPIRKNKPATHSKQPQSQSQSTQEPATATTEASLTSPSPPPSSATHTDMPSPSASPRENDRAPLLDGVHHPTYTTNNLAEAAKGSAREVTVGQDGVLSSPCADDGGGEEGKAASPPSVVEELLAVVTAPSFLVLTWGYAAYAAATMGFSTFGSSFLMGLGFFRHETSASSVFGAMVSLAGILGTPLGGVLADRWEMREEHRQGTEGMHRDMDGVTPRNEEEEKETEYMRNLRLSSVTFIMTVASLVAFLIFIPSVYMTTPFGFLGGFFLGMIVLFMTQGLMNLGLLLAVPPENRSFAFALATILLHLLGDVPSPVLIGMIKDRLAPHCTLKDPSKDTPARRLQCGKERMGLRFTLLILVWWFAWMWLSFGIVFLQARLRCRRLMQQQDKDATQKNPTTTADPPQLDDRPAHV</sequence>
<feature type="transmembrane region" description="Helical" evidence="8">
    <location>
        <begin position="140"/>
        <end position="159"/>
    </location>
</feature>
<dbReference type="GO" id="GO:0016020">
    <property type="term" value="C:membrane"/>
    <property type="evidence" value="ECO:0007669"/>
    <property type="project" value="UniProtKB-SubCell"/>
</dbReference>
<dbReference type="PROSITE" id="PS50850">
    <property type="entry name" value="MFS"/>
    <property type="match status" value="1"/>
</dbReference>
<dbReference type="AlphaFoldDB" id="A0A0G4EI18"/>
<keyword evidence="3 8" id="KW-0812">Transmembrane</keyword>
<dbReference type="STRING" id="1169540.A0A0G4EI18"/>
<evidence type="ECO:0000313" key="11">
    <source>
        <dbReference type="Proteomes" id="UP000041254"/>
    </source>
</evidence>
<dbReference type="InterPro" id="IPR036259">
    <property type="entry name" value="MFS_trans_sf"/>
</dbReference>
<feature type="transmembrane region" description="Helical" evidence="8">
    <location>
        <begin position="171"/>
        <end position="191"/>
    </location>
</feature>
<feature type="transmembrane region" description="Helical" evidence="8">
    <location>
        <begin position="79"/>
        <end position="99"/>
    </location>
</feature>
<dbReference type="EMBL" id="CDMY01000243">
    <property type="protein sequence ID" value="CEL96623.1"/>
    <property type="molecule type" value="Genomic_DNA"/>
</dbReference>
<name>A0A0G4EI18_VITBC</name>
<keyword evidence="5 8" id="KW-0472">Membrane</keyword>
<dbReference type="GO" id="GO:0022857">
    <property type="term" value="F:transmembrane transporter activity"/>
    <property type="evidence" value="ECO:0007669"/>
    <property type="project" value="InterPro"/>
</dbReference>
<dbReference type="SUPFAM" id="SSF103473">
    <property type="entry name" value="MFS general substrate transporter"/>
    <property type="match status" value="1"/>
</dbReference>
<keyword evidence="11" id="KW-1185">Reference proteome</keyword>
<feature type="region of interest" description="Disordered" evidence="7">
    <location>
        <begin position="394"/>
        <end position="417"/>
    </location>
</feature>
<gene>
    <name evidence="10" type="ORF">Vbra_7603</name>
</gene>
<comment type="similarity">
    <text evidence="6">Belongs to the major facilitator superfamily. Spinster (TC 2.A.1.49) family.</text>
</comment>
<feature type="region of interest" description="Disordered" evidence="7">
    <location>
        <begin position="200"/>
        <end position="264"/>
    </location>
</feature>
<dbReference type="Proteomes" id="UP000041254">
    <property type="component" value="Unassembled WGS sequence"/>
</dbReference>
<feature type="transmembrane region" description="Helical" evidence="8">
    <location>
        <begin position="49"/>
        <end position="72"/>
    </location>
</feature>
<evidence type="ECO:0000256" key="3">
    <source>
        <dbReference type="ARBA" id="ARBA00022692"/>
    </source>
</evidence>
<dbReference type="InParanoid" id="A0A0G4EI18"/>
<keyword evidence="2" id="KW-0813">Transport</keyword>
<evidence type="ECO:0000256" key="1">
    <source>
        <dbReference type="ARBA" id="ARBA00004141"/>
    </source>
</evidence>
<evidence type="ECO:0000256" key="2">
    <source>
        <dbReference type="ARBA" id="ARBA00022448"/>
    </source>
</evidence>